<name>J9QM85_9CAUD</name>
<dbReference type="InterPro" id="IPR008918">
    <property type="entry name" value="HhH2"/>
</dbReference>
<evidence type="ECO:0000259" key="5">
    <source>
        <dbReference type="SMART" id="SM00475"/>
    </source>
</evidence>
<dbReference type="InterPro" id="IPR002421">
    <property type="entry name" value="5-3_exonuclease"/>
</dbReference>
<evidence type="ECO:0000256" key="3">
    <source>
        <dbReference type="ARBA" id="ARBA00023125"/>
    </source>
</evidence>
<keyword evidence="4" id="KW-1194">Viral DNA replication</keyword>
<keyword evidence="3 4" id="KW-0238">DNA-binding</keyword>
<keyword evidence="7" id="KW-1185">Reference proteome</keyword>
<dbReference type="Pfam" id="PF01367">
    <property type="entry name" value="5_3_exonuc"/>
    <property type="match status" value="1"/>
</dbReference>
<sequence length="288" mass="32274">MAEEAEAEVKARRNLVIIDGTNLAFRFNGNKGESFSTSYTKTINSFAKSYSARHTIVLGDKGKSIFRTEIDPEYKANRDAKYDSQSEQEKEESRAFFECVAEAFELCAAILPTIRIRGIEADDIAAYIKARIGHLYDHIWLISTDGDWDILLDEKTSRFSFQTRKEYRIETMYDHHGVDTVDQFISLKAIMGDTGDNIIGVEGIGIKRGYNIIKEYGSALDIIDQIPLPGKQKFIQNLNASGDLIMRNLSLVDLNSFCVDAIMAVGQDAMDSINKVLDTLAEEITNGN</sequence>
<dbReference type="RefSeq" id="YP_006906376.1">
    <property type="nucleotide sequence ID" value="NC_018837.1"/>
</dbReference>
<feature type="binding site" evidence="4">
    <location>
        <position position="122"/>
    </location>
    <ligand>
        <name>Mg(2+)</name>
        <dbReference type="ChEBI" id="CHEBI:18420"/>
        <label>1</label>
        <note>catalytic</note>
    </ligand>
</feature>
<dbReference type="GO" id="GO:0003677">
    <property type="term" value="F:DNA binding"/>
    <property type="evidence" value="ECO:0007669"/>
    <property type="project" value="UniProtKB-UniRule"/>
</dbReference>
<comment type="cofactor">
    <cofactor evidence="4">
        <name>Mg(2+)</name>
        <dbReference type="ChEBI" id="CHEBI:18420"/>
    </cofactor>
    <cofactor evidence="4">
        <name>K(+)</name>
        <dbReference type="ChEBI" id="CHEBI:29103"/>
    </cofactor>
    <text evidence="4">Binds divalent metal cations, probably Mg(2+). In vitro low metal concentrations selectively stimulate the endonuclease reaction. Endonuclease activity is suggested to require only the first cation, whereas exonuclease activity is suggested to require binding of both. High pH favors the exonuclase activity whereas low pH favors the endonuclease activity. Metal ions enhance substrate binding. K(+) is bound to the H3TH region.</text>
</comment>
<dbReference type="PANTHER" id="PTHR42646:SF2">
    <property type="entry name" value="5'-3' EXONUCLEASE FAMILY PROTEIN"/>
    <property type="match status" value="1"/>
</dbReference>
<evidence type="ECO:0000256" key="1">
    <source>
        <dbReference type="ARBA" id="ARBA00022722"/>
    </source>
</evidence>
<accession>J9QM85</accession>
<feature type="binding site" evidence="4">
    <location>
        <position position="145"/>
    </location>
    <ligand>
        <name>Mg(2+)</name>
        <dbReference type="ChEBI" id="CHEBI:18420"/>
        <label>2</label>
        <note>catalytic</note>
    </ligand>
</feature>
<keyword evidence="4" id="KW-0269">Exonuclease</keyword>
<dbReference type="SUPFAM" id="SSF47807">
    <property type="entry name" value="5' to 3' exonuclease, C-terminal subdomain"/>
    <property type="match status" value="1"/>
</dbReference>
<feature type="binding site" evidence="4">
    <location>
        <position position="201"/>
    </location>
    <ligand>
        <name>K(+)</name>
        <dbReference type="ChEBI" id="CHEBI:29103"/>
    </ligand>
</feature>
<dbReference type="SUPFAM" id="SSF88723">
    <property type="entry name" value="PIN domain-like"/>
    <property type="match status" value="1"/>
</dbReference>
<comment type="catalytic activity">
    <reaction evidence="4">
        <text>Exonucleolytic cleavage in the 5'- to 3'-direction to yield nucleoside 5'-phosphates.</text>
        <dbReference type="EC" id="3.1.11.3"/>
    </reaction>
</comment>
<keyword evidence="4" id="KW-0235">DNA replication</keyword>
<evidence type="ECO:0000256" key="2">
    <source>
        <dbReference type="ARBA" id="ARBA00022801"/>
    </source>
</evidence>
<dbReference type="InterPro" id="IPR038969">
    <property type="entry name" value="FEN"/>
</dbReference>
<dbReference type="InterPro" id="IPR043666">
    <property type="entry name" value="FEN_D15-like"/>
</dbReference>
<feature type="binding site" evidence="4">
    <location>
        <position position="147"/>
    </location>
    <ligand>
        <name>Mg(2+)</name>
        <dbReference type="ChEBI" id="CHEBI:18420"/>
        <label>3</label>
    </ligand>
</feature>
<feature type="region of interest" description="DNA-binding; H3TH" evidence="4">
    <location>
        <begin position="180"/>
        <end position="216"/>
    </location>
</feature>
<feature type="domain" description="5'-3' exonuclease" evidence="5">
    <location>
        <begin position="13"/>
        <end position="260"/>
    </location>
</feature>
<dbReference type="HAMAP" id="MF_04140">
    <property type="entry name" value="FEN_T5"/>
    <property type="match status" value="1"/>
</dbReference>
<dbReference type="GeneID" id="13826826"/>
<evidence type="ECO:0000313" key="7">
    <source>
        <dbReference type="Proteomes" id="UP000006280"/>
    </source>
</evidence>
<dbReference type="GO" id="GO:0051908">
    <property type="term" value="F:double-stranded DNA 5'-3' DNA exonuclease activity"/>
    <property type="evidence" value="ECO:0007669"/>
    <property type="project" value="UniProtKB-EC"/>
</dbReference>
<dbReference type="SMART" id="SM00475">
    <property type="entry name" value="53EXOc"/>
    <property type="match status" value="1"/>
</dbReference>
<feature type="binding site" evidence="4">
    <location>
        <position position="75"/>
    </location>
    <ligand>
        <name>DNA</name>
        <dbReference type="ChEBI" id="CHEBI:16991"/>
    </ligand>
</feature>
<keyword evidence="2 4" id="KW-0378">Hydrolase</keyword>
<gene>
    <name evidence="6" type="ORF">My1_124</name>
</gene>
<dbReference type="InterPro" id="IPR020046">
    <property type="entry name" value="5-3_exonucl_a-hlix_arch_N"/>
</dbReference>
<proteinExistence type="inferred from homology"/>
<comment type="domain">
    <text evidence="4">Three alpha-helices form a helical arch which forms a hole in the protein and through which the 5' flap of the scissile ssDNA is threaded.</text>
</comment>
<keyword evidence="4" id="KW-0479">Metal-binding</keyword>
<dbReference type="OrthoDB" id="4855at10239"/>
<feature type="binding site" evidence="4">
    <location>
        <position position="122"/>
    </location>
    <ligand>
        <name>Mg(2+)</name>
        <dbReference type="ChEBI" id="CHEBI:18420"/>
        <label>2</label>
        <note>catalytic</note>
    </ligand>
</feature>
<feature type="binding site" evidence="4">
    <location>
        <position position="147"/>
    </location>
    <ligand>
        <name>Mg(2+)</name>
        <dbReference type="ChEBI" id="CHEBI:18420"/>
        <label>2</label>
        <note>catalytic</note>
    </ligand>
</feature>
<comment type="function">
    <text evidence="4">Catalyzes both the 5'-exonucleolytic and structure-specific endonucleolytic hydrolysis of DNA branched nucleic acid molecules and probably plays a role in viral genome replication. Active on flap (branched duplex DNA containing a free single-stranded 5'-end), 5'overhangs and pseudo-Y structures. The substrates require a free, single-stranded 5' end, with endonucleolytic hydrolysis occurring at the junction of double- and single-stranded DNA. This function may be used for example to trim such branched molecules generated by Okazaki fragments synthesis during replication.</text>
</comment>
<keyword evidence="4" id="KW-0460">Magnesium</keyword>
<dbReference type="EC" id="3.1.11.3" evidence="4"/>
<feature type="chain" id="PRO_5026397645" description="Flap endonuclease" evidence="4">
    <location>
        <begin position="1"/>
        <end position="288"/>
    </location>
</feature>
<keyword evidence="4" id="KW-0244">Early protein</keyword>
<keyword evidence="4 6" id="KW-0255">Endonuclease</keyword>
<feature type="binding site" evidence="4">
    <location>
        <position position="204"/>
    </location>
    <ligand>
        <name>K(+)</name>
        <dbReference type="ChEBI" id="CHEBI:29103"/>
    </ligand>
</feature>
<dbReference type="GO" id="GO:0033567">
    <property type="term" value="P:DNA replication, Okazaki fragment processing"/>
    <property type="evidence" value="ECO:0007669"/>
    <property type="project" value="UniProtKB-UniRule"/>
</dbReference>
<dbReference type="InterPro" id="IPR020045">
    <property type="entry name" value="DNA_polI_H3TH"/>
</dbReference>
<organism evidence="6 7">
    <name type="scientific">Pectobacterium phage My1</name>
    <dbReference type="NCBI Taxonomy" id="1204539"/>
    <lineage>
        <taxon>Viruses</taxon>
        <taxon>Duplodnaviria</taxon>
        <taxon>Heunggongvirae</taxon>
        <taxon>Uroviricota</taxon>
        <taxon>Caudoviricetes</taxon>
        <taxon>Demerecviridae</taxon>
        <taxon>Mccorquodalevirinae</taxon>
        <taxon>Myunavirus</taxon>
        <taxon>Myunavirus My1</taxon>
    </lineage>
</organism>
<protein>
    <recommendedName>
        <fullName evidence="4">Flap endonuclease</fullName>
        <shortName evidence="4">FEN</shortName>
        <ecNumber evidence="4">3.1.11.-</ecNumber>
    </recommendedName>
    <alternativeName>
        <fullName evidence="4">5'-3' exonuclease</fullName>
    </alternativeName>
    <alternativeName>
        <fullName evidence="4">Exodeoxyribonuclease</fullName>
        <ecNumber evidence="4">3.1.11.3</ecNumber>
    </alternativeName>
</protein>
<dbReference type="GO" id="GO:0039693">
    <property type="term" value="P:viral DNA genome replication"/>
    <property type="evidence" value="ECO:0007669"/>
    <property type="project" value="UniProtKB-UniRule"/>
</dbReference>
<dbReference type="GO" id="GO:0046872">
    <property type="term" value="F:metal ion binding"/>
    <property type="evidence" value="ECO:0007669"/>
    <property type="project" value="UniProtKB-UniRule"/>
</dbReference>
<evidence type="ECO:0000313" key="6">
    <source>
        <dbReference type="EMBL" id="AFQ22283.1"/>
    </source>
</evidence>
<dbReference type="InterPro" id="IPR029060">
    <property type="entry name" value="PIN-like_dom_sf"/>
</dbReference>
<dbReference type="InterPro" id="IPR036279">
    <property type="entry name" value="5-3_exonuclease_C_sf"/>
</dbReference>
<feature type="region of interest" description="Helical arch" evidence="4">
    <location>
        <begin position="74"/>
        <end position="108"/>
    </location>
</feature>
<evidence type="ECO:0000256" key="4">
    <source>
        <dbReference type="HAMAP-Rule" id="MF_04140"/>
    </source>
</evidence>
<reference evidence="6 7" key="1">
    <citation type="journal article" date="2012" name="J. Virol.">
        <title>Complete Genome Sequence of Pectobacterium carotovorum subsp. carotovorum Bacteriophage My1.</title>
        <authorList>
            <person name="Lee D.H."/>
            <person name="Lee J.H."/>
            <person name="Shin H."/>
            <person name="Ji S."/>
            <person name="Roh E."/>
            <person name="Jung K."/>
            <person name="Ryu S."/>
            <person name="Choi J."/>
            <person name="Heu S."/>
        </authorList>
    </citation>
    <scope>NUCLEOTIDE SEQUENCE [LARGE SCALE GENOMIC DNA]</scope>
</reference>
<dbReference type="EC" id="3.1.11.-" evidence="4"/>
<dbReference type="EMBL" id="JX195166">
    <property type="protein sequence ID" value="AFQ22283.1"/>
    <property type="molecule type" value="Genomic_DNA"/>
</dbReference>
<dbReference type="KEGG" id="vg:13826826"/>
<dbReference type="GO" id="GO:0017108">
    <property type="term" value="F:5'-flap endonuclease activity"/>
    <property type="evidence" value="ECO:0007669"/>
    <property type="project" value="UniProtKB-UniRule"/>
</dbReference>
<dbReference type="PANTHER" id="PTHR42646">
    <property type="entry name" value="FLAP ENDONUCLEASE XNI"/>
    <property type="match status" value="1"/>
</dbReference>
<dbReference type="Pfam" id="PF02739">
    <property type="entry name" value="5_3_exonuc_N"/>
    <property type="match status" value="1"/>
</dbReference>
<keyword evidence="1 4" id="KW-0540">Nuclease</keyword>
<feature type="binding site" evidence="4">
    <location>
        <position position="193"/>
    </location>
    <ligand>
        <name>Mg(2+)</name>
        <dbReference type="ChEBI" id="CHEBI:18420"/>
        <label>3</label>
    </ligand>
</feature>
<keyword evidence="4" id="KW-0630">Potassium</keyword>
<dbReference type="Gene3D" id="3.40.50.1010">
    <property type="entry name" value="5'-nuclease"/>
    <property type="match status" value="1"/>
</dbReference>
<dbReference type="CDD" id="cd09899">
    <property type="entry name" value="H3TH_T4-like"/>
    <property type="match status" value="1"/>
</dbReference>
<dbReference type="Proteomes" id="UP000006280">
    <property type="component" value="Segment"/>
</dbReference>
<dbReference type="Gene3D" id="1.10.150.20">
    <property type="entry name" value="5' to 3' exonuclease, C-terminal subdomain"/>
    <property type="match status" value="1"/>
</dbReference>
<dbReference type="SMART" id="SM00279">
    <property type="entry name" value="HhH2"/>
    <property type="match status" value="1"/>
</dbReference>